<comment type="caution">
    <text evidence="3">The sequence shown here is derived from an EMBL/GenBank/DDBJ whole genome shotgun (WGS) entry which is preliminary data.</text>
</comment>
<evidence type="ECO:0000256" key="2">
    <source>
        <dbReference type="SAM" id="Phobius"/>
    </source>
</evidence>
<dbReference type="EMBL" id="JABSTU010000006">
    <property type="protein sequence ID" value="KAH8027298.1"/>
    <property type="molecule type" value="Genomic_DNA"/>
</dbReference>
<evidence type="ECO:0000256" key="1">
    <source>
        <dbReference type="SAM" id="MobiDB-lite"/>
    </source>
</evidence>
<reference evidence="3" key="1">
    <citation type="journal article" date="2020" name="Cell">
        <title>Large-Scale Comparative Analyses of Tick Genomes Elucidate Their Genetic Diversity and Vector Capacities.</title>
        <authorList>
            <consortium name="Tick Genome and Microbiome Consortium (TIGMIC)"/>
            <person name="Jia N."/>
            <person name="Wang J."/>
            <person name="Shi W."/>
            <person name="Du L."/>
            <person name="Sun Y."/>
            <person name="Zhan W."/>
            <person name="Jiang J.F."/>
            <person name="Wang Q."/>
            <person name="Zhang B."/>
            <person name="Ji P."/>
            <person name="Bell-Sakyi L."/>
            <person name="Cui X.M."/>
            <person name="Yuan T.T."/>
            <person name="Jiang B.G."/>
            <person name="Yang W.F."/>
            <person name="Lam T.T."/>
            <person name="Chang Q.C."/>
            <person name="Ding S.J."/>
            <person name="Wang X.J."/>
            <person name="Zhu J.G."/>
            <person name="Ruan X.D."/>
            <person name="Zhao L."/>
            <person name="Wei J.T."/>
            <person name="Ye R.Z."/>
            <person name="Que T.C."/>
            <person name="Du C.H."/>
            <person name="Zhou Y.H."/>
            <person name="Cheng J.X."/>
            <person name="Dai P.F."/>
            <person name="Guo W.B."/>
            <person name="Han X.H."/>
            <person name="Huang E.J."/>
            <person name="Li L.F."/>
            <person name="Wei W."/>
            <person name="Gao Y.C."/>
            <person name="Liu J.Z."/>
            <person name="Shao H.Z."/>
            <person name="Wang X."/>
            <person name="Wang C.C."/>
            <person name="Yang T.C."/>
            <person name="Huo Q.B."/>
            <person name="Li W."/>
            <person name="Chen H.Y."/>
            <person name="Chen S.E."/>
            <person name="Zhou L.G."/>
            <person name="Ni X.B."/>
            <person name="Tian J.H."/>
            <person name="Sheng Y."/>
            <person name="Liu T."/>
            <person name="Pan Y.S."/>
            <person name="Xia L.Y."/>
            <person name="Li J."/>
            <person name="Zhao F."/>
            <person name="Cao W.C."/>
        </authorList>
    </citation>
    <scope>NUCLEOTIDE SEQUENCE</scope>
    <source>
        <strain evidence="3">Rmic-2018</strain>
    </source>
</reference>
<gene>
    <name evidence="3" type="ORF">HPB51_004210</name>
</gene>
<keyword evidence="4" id="KW-1185">Reference proteome</keyword>
<name>A0A9J6DZD2_RHIMP</name>
<organism evidence="3 4">
    <name type="scientific">Rhipicephalus microplus</name>
    <name type="common">Cattle tick</name>
    <name type="synonym">Boophilus microplus</name>
    <dbReference type="NCBI Taxonomy" id="6941"/>
    <lineage>
        <taxon>Eukaryota</taxon>
        <taxon>Metazoa</taxon>
        <taxon>Ecdysozoa</taxon>
        <taxon>Arthropoda</taxon>
        <taxon>Chelicerata</taxon>
        <taxon>Arachnida</taxon>
        <taxon>Acari</taxon>
        <taxon>Parasitiformes</taxon>
        <taxon>Ixodida</taxon>
        <taxon>Ixodoidea</taxon>
        <taxon>Ixodidae</taxon>
        <taxon>Rhipicephalinae</taxon>
        <taxon>Rhipicephalus</taxon>
        <taxon>Boophilus</taxon>
    </lineage>
</organism>
<evidence type="ECO:0000313" key="4">
    <source>
        <dbReference type="Proteomes" id="UP000821866"/>
    </source>
</evidence>
<dbReference type="Proteomes" id="UP000821866">
    <property type="component" value="Chromosome 4"/>
</dbReference>
<sequence length="261" mass="27019">MADQRTPAPSTVESELTAAQRPPAASTVTGPPSQEVPPSALLDGDGALGEPGHGATPVVSTDDDGTESAPVRQADDADDDQPGGDANQAVPAGDDVSSSEEYASPAADDTEEPAYQQMGRVVELPAPTEQATTLASNSLGEAGRVPADPTMPHGDVTGSHYATLDEAADNLGPESVWFLAELTAELRDLGRGPVSEERWARFEPILDRAEAAIIDHLRLPCTKSSRRLTRASKRFSMLASAGSAVVAGGGVVTALRLCARE</sequence>
<keyword evidence="2" id="KW-1133">Transmembrane helix</keyword>
<proteinExistence type="predicted"/>
<keyword evidence="2" id="KW-0472">Membrane</keyword>
<feature type="transmembrane region" description="Helical" evidence="2">
    <location>
        <begin position="235"/>
        <end position="255"/>
    </location>
</feature>
<keyword evidence="2" id="KW-0812">Transmembrane</keyword>
<dbReference type="AlphaFoldDB" id="A0A9J6DZD2"/>
<dbReference type="VEuPathDB" id="VectorBase:LOC119183546"/>
<protein>
    <submittedName>
        <fullName evidence="3">Uncharacterized protein</fullName>
    </submittedName>
</protein>
<accession>A0A9J6DZD2</accession>
<feature type="region of interest" description="Disordered" evidence="1">
    <location>
        <begin position="1"/>
        <end position="111"/>
    </location>
</feature>
<reference evidence="3" key="2">
    <citation type="submission" date="2021-09" db="EMBL/GenBank/DDBJ databases">
        <authorList>
            <person name="Jia N."/>
            <person name="Wang J."/>
            <person name="Shi W."/>
            <person name="Du L."/>
            <person name="Sun Y."/>
            <person name="Zhan W."/>
            <person name="Jiang J."/>
            <person name="Wang Q."/>
            <person name="Zhang B."/>
            <person name="Ji P."/>
            <person name="Sakyi L.B."/>
            <person name="Cui X."/>
            <person name="Yuan T."/>
            <person name="Jiang B."/>
            <person name="Yang W."/>
            <person name="Lam T.T.-Y."/>
            <person name="Chang Q."/>
            <person name="Ding S."/>
            <person name="Wang X."/>
            <person name="Zhu J."/>
            <person name="Ruan X."/>
            <person name="Zhao L."/>
            <person name="Wei J."/>
            <person name="Que T."/>
            <person name="Du C."/>
            <person name="Cheng J."/>
            <person name="Dai P."/>
            <person name="Han X."/>
            <person name="Huang E."/>
            <person name="Gao Y."/>
            <person name="Liu J."/>
            <person name="Shao H."/>
            <person name="Ye R."/>
            <person name="Li L."/>
            <person name="Wei W."/>
            <person name="Wang X."/>
            <person name="Wang C."/>
            <person name="Huo Q."/>
            <person name="Li W."/>
            <person name="Guo W."/>
            <person name="Chen H."/>
            <person name="Chen S."/>
            <person name="Zhou L."/>
            <person name="Zhou L."/>
            <person name="Ni X."/>
            <person name="Tian J."/>
            <person name="Zhou Y."/>
            <person name="Sheng Y."/>
            <person name="Liu T."/>
            <person name="Pan Y."/>
            <person name="Xia L."/>
            <person name="Li J."/>
            <person name="Zhao F."/>
            <person name="Cao W."/>
        </authorList>
    </citation>
    <scope>NUCLEOTIDE SEQUENCE</scope>
    <source>
        <strain evidence="3">Rmic-2018</strain>
        <tissue evidence="3">Larvae</tissue>
    </source>
</reference>
<evidence type="ECO:0000313" key="3">
    <source>
        <dbReference type="EMBL" id="KAH8027298.1"/>
    </source>
</evidence>